<reference evidence="1" key="1">
    <citation type="journal article" date="2014" name="Front. Microbiol.">
        <title>High frequency of phylogenetically diverse reductive dehalogenase-homologous genes in deep subseafloor sedimentary metagenomes.</title>
        <authorList>
            <person name="Kawai M."/>
            <person name="Futagami T."/>
            <person name="Toyoda A."/>
            <person name="Takaki Y."/>
            <person name="Nishi S."/>
            <person name="Hori S."/>
            <person name="Arai W."/>
            <person name="Tsubouchi T."/>
            <person name="Morono Y."/>
            <person name="Uchiyama I."/>
            <person name="Ito T."/>
            <person name="Fujiyama A."/>
            <person name="Inagaki F."/>
            <person name="Takami H."/>
        </authorList>
    </citation>
    <scope>NUCLEOTIDE SEQUENCE</scope>
    <source>
        <strain evidence="1">Expedition CK06-06</strain>
    </source>
</reference>
<sequence length="74" mass="8384">MKKFKVLFLYPDLMLQTTSPMGIAILSAVLKRAGFSVDIFETPFYKTEEVSSDEARVANLQITRFDLGEEFNSS</sequence>
<evidence type="ECO:0008006" key="2">
    <source>
        <dbReference type="Google" id="ProtNLM"/>
    </source>
</evidence>
<proteinExistence type="predicted"/>
<dbReference type="EMBL" id="BARV01016984">
    <property type="protein sequence ID" value="GAI32107.1"/>
    <property type="molecule type" value="Genomic_DNA"/>
</dbReference>
<name>X1MKE4_9ZZZZ</name>
<protein>
    <recommendedName>
        <fullName evidence="2">B12-binding domain-containing protein</fullName>
    </recommendedName>
</protein>
<organism evidence="1">
    <name type="scientific">marine sediment metagenome</name>
    <dbReference type="NCBI Taxonomy" id="412755"/>
    <lineage>
        <taxon>unclassified sequences</taxon>
        <taxon>metagenomes</taxon>
        <taxon>ecological metagenomes</taxon>
    </lineage>
</organism>
<gene>
    <name evidence="1" type="ORF">S06H3_29029</name>
</gene>
<accession>X1MKE4</accession>
<dbReference type="AlphaFoldDB" id="X1MKE4"/>
<comment type="caution">
    <text evidence="1">The sequence shown here is derived from an EMBL/GenBank/DDBJ whole genome shotgun (WGS) entry which is preliminary data.</text>
</comment>
<evidence type="ECO:0000313" key="1">
    <source>
        <dbReference type="EMBL" id="GAI32107.1"/>
    </source>
</evidence>